<dbReference type="GO" id="GO:0000105">
    <property type="term" value="P:L-histidine biosynthetic process"/>
    <property type="evidence" value="ECO:0007669"/>
    <property type="project" value="UniProtKB-UniRule"/>
</dbReference>
<dbReference type="InterPro" id="IPR004839">
    <property type="entry name" value="Aminotransferase_I/II_large"/>
</dbReference>
<comment type="cofactor">
    <cofactor evidence="1 11">
        <name>pyridoxal 5'-phosphate</name>
        <dbReference type="ChEBI" id="CHEBI:597326"/>
    </cofactor>
</comment>
<evidence type="ECO:0000259" key="12">
    <source>
        <dbReference type="Pfam" id="PF00155"/>
    </source>
</evidence>
<evidence type="ECO:0000256" key="10">
    <source>
        <dbReference type="ARBA" id="ARBA00047481"/>
    </source>
</evidence>
<reference evidence="13 14" key="1">
    <citation type="submission" date="2018-06" db="EMBL/GenBank/DDBJ databases">
        <title>Genomic Encyclopedia of Type Strains, Phase IV (KMG-V): Genome sequencing to study the core and pangenomes of soil and plant-associated prokaryotes.</title>
        <authorList>
            <person name="Whitman W."/>
        </authorList>
    </citation>
    <scope>NUCLEOTIDE SEQUENCE [LARGE SCALE GENOMIC DNA]</scope>
    <source>
        <strain evidence="13 14">SRCL-318</strain>
    </source>
</reference>
<comment type="catalytic activity">
    <reaction evidence="10 11">
        <text>L-histidinol phosphate + 2-oxoglutarate = 3-(imidazol-4-yl)-2-oxopropyl phosphate + L-glutamate</text>
        <dbReference type="Rhea" id="RHEA:23744"/>
        <dbReference type="ChEBI" id="CHEBI:16810"/>
        <dbReference type="ChEBI" id="CHEBI:29985"/>
        <dbReference type="ChEBI" id="CHEBI:57766"/>
        <dbReference type="ChEBI" id="CHEBI:57980"/>
        <dbReference type="EC" id="2.6.1.9"/>
    </reaction>
</comment>
<keyword evidence="6 11" id="KW-0028">Amino-acid biosynthesis</keyword>
<dbReference type="Gene3D" id="3.40.640.10">
    <property type="entry name" value="Type I PLP-dependent aspartate aminotransferase-like (Major domain)"/>
    <property type="match status" value="1"/>
</dbReference>
<feature type="domain" description="Aminotransferase class I/classII large" evidence="12">
    <location>
        <begin position="40"/>
        <end position="366"/>
    </location>
</feature>
<dbReference type="InterPro" id="IPR015424">
    <property type="entry name" value="PyrdxlP-dep_Trfase"/>
</dbReference>
<dbReference type="NCBIfam" id="TIGR01141">
    <property type="entry name" value="hisC"/>
    <property type="match status" value="1"/>
</dbReference>
<dbReference type="AlphaFoldDB" id="A0A2U0ZPT4"/>
<comment type="pathway">
    <text evidence="2 11">Amino-acid biosynthesis; L-histidine biosynthesis; L-histidine from 5-phospho-alpha-D-ribose 1-diphosphate: step 7/9.</text>
</comment>
<dbReference type="Pfam" id="PF00155">
    <property type="entry name" value="Aminotran_1_2"/>
    <property type="match status" value="1"/>
</dbReference>
<keyword evidence="5 11" id="KW-0032">Aminotransferase</keyword>
<dbReference type="SUPFAM" id="SSF53383">
    <property type="entry name" value="PLP-dependent transferases"/>
    <property type="match status" value="1"/>
</dbReference>
<dbReference type="Gene3D" id="3.90.1150.10">
    <property type="entry name" value="Aspartate Aminotransferase, domain 1"/>
    <property type="match status" value="1"/>
</dbReference>
<dbReference type="EC" id="2.6.1.9" evidence="11"/>
<dbReference type="InterPro" id="IPR015422">
    <property type="entry name" value="PyrdxlP-dep_Trfase_small"/>
</dbReference>
<dbReference type="InterPro" id="IPR015421">
    <property type="entry name" value="PyrdxlP-dep_Trfase_major"/>
</dbReference>
<dbReference type="GO" id="GO:0004400">
    <property type="term" value="F:histidinol-phosphate transaminase activity"/>
    <property type="evidence" value="ECO:0007669"/>
    <property type="project" value="UniProtKB-UniRule"/>
</dbReference>
<dbReference type="Proteomes" id="UP000247772">
    <property type="component" value="Unassembled WGS sequence"/>
</dbReference>
<evidence type="ECO:0000313" key="13">
    <source>
        <dbReference type="EMBL" id="PYE17099.1"/>
    </source>
</evidence>
<organism evidence="13 14">
    <name type="scientific">Paraburkholderia silvatlantica</name>
    <dbReference type="NCBI Taxonomy" id="321895"/>
    <lineage>
        <taxon>Bacteria</taxon>
        <taxon>Pseudomonadati</taxon>
        <taxon>Pseudomonadota</taxon>
        <taxon>Betaproteobacteria</taxon>
        <taxon>Burkholderiales</taxon>
        <taxon>Burkholderiaceae</taxon>
        <taxon>Paraburkholderia</taxon>
    </lineage>
</organism>
<evidence type="ECO:0000256" key="4">
    <source>
        <dbReference type="ARBA" id="ARBA00011738"/>
    </source>
</evidence>
<dbReference type="PANTHER" id="PTHR42885:SF2">
    <property type="entry name" value="HISTIDINOL-PHOSPHATE AMINOTRANSFERASE"/>
    <property type="match status" value="1"/>
</dbReference>
<dbReference type="HAMAP" id="MF_01023">
    <property type="entry name" value="HisC_aminotrans_2"/>
    <property type="match status" value="1"/>
</dbReference>
<dbReference type="InterPro" id="IPR005861">
    <property type="entry name" value="HisP_aminotrans"/>
</dbReference>
<evidence type="ECO:0000256" key="3">
    <source>
        <dbReference type="ARBA" id="ARBA00007970"/>
    </source>
</evidence>
<evidence type="ECO:0000256" key="2">
    <source>
        <dbReference type="ARBA" id="ARBA00005011"/>
    </source>
</evidence>
<name>A0A2U0ZPT4_9BURK</name>
<keyword evidence="9 11" id="KW-0368">Histidine biosynthesis</keyword>
<dbReference type="GO" id="GO:0030170">
    <property type="term" value="F:pyridoxal phosphate binding"/>
    <property type="evidence" value="ECO:0007669"/>
    <property type="project" value="InterPro"/>
</dbReference>
<dbReference type="CDD" id="cd00609">
    <property type="entry name" value="AAT_like"/>
    <property type="match status" value="1"/>
</dbReference>
<evidence type="ECO:0000256" key="8">
    <source>
        <dbReference type="ARBA" id="ARBA00022898"/>
    </source>
</evidence>
<sequence length="371" mass="39886">MPAAPLFREPPFDMTTPQDIIRRDVLAMTSYPVPDASGFVKLDAMENPFALPADLAAKLGERLAAVALNRYPAPRPEALIAKLKHAMRVPADCDVLLGNGSDEIISMITMACAKPGAKVLAPVPGFVMYAMSAKFAQVEFVGVPLKRDFTLDLEALLAAIAEHTPAVIWLAYPNNPTGTLFDDADIERVIAAAAQAKGLVVIDEAYQPFAMQSWMPRAGEFDNVVVMRTMSKLGLAGIRLGYLAGRASWLNEFDKVRPPYNVNVLTQAAADLLLDHVDVLDAQAAQLRAQRAALAAEVAKLPGAQVFESAGNFLLVRVPDAAAVFDTLLSARILIKNVGKMHPLLANCVRLTVGTPDENAQLLAALKLVLK</sequence>
<evidence type="ECO:0000256" key="11">
    <source>
        <dbReference type="HAMAP-Rule" id="MF_01023"/>
    </source>
</evidence>
<accession>A0A2U0ZPT4</accession>
<dbReference type="PANTHER" id="PTHR42885">
    <property type="entry name" value="HISTIDINOL-PHOSPHATE AMINOTRANSFERASE-RELATED"/>
    <property type="match status" value="1"/>
</dbReference>
<evidence type="ECO:0000256" key="6">
    <source>
        <dbReference type="ARBA" id="ARBA00022605"/>
    </source>
</evidence>
<gene>
    <name evidence="11" type="primary">hisC</name>
    <name evidence="13" type="ORF">C7410_12732</name>
</gene>
<keyword evidence="8 11" id="KW-0663">Pyridoxal phosphate</keyword>
<comment type="subunit">
    <text evidence="4 11">Homodimer.</text>
</comment>
<comment type="caution">
    <text evidence="13">The sequence shown here is derived from an EMBL/GenBank/DDBJ whole genome shotgun (WGS) entry which is preliminary data.</text>
</comment>
<feature type="modified residue" description="N6-(pyridoxal phosphate)lysine" evidence="11">
    <location>
        <position position="232"/>
    </location>
</feature>
<evidence type="ECO:0000313" key="14">
    <source>
        <dbReference type="Proteomes" id="UP000247772"/>
    </source>
</evidence>
<evidence type="ECO:0000256" key="1">
    <source>
        <dbReference type="ARBA" id="ARBA00001933"/>
    </source>
</evidence>
<keyword evidence="7 11" id="KW-0808">Transferase</keyword>
<evidence type="ECO:0000256" key="5">
    <source>
        <dbReference type="ARBA" id="ARBA00022576"/>
    </source>
</evidence>
<evidence type="ECO:0000256" key="9">
    <source>
        <dbReference type="ARBA" id="ARBA00023102"/>
    </source>
</evidence>
<evidence type="ECO:0000256" key="7">
    <source>
        <dbReference type="ARBA" id="ARBA00022679"/>
    </source>
</evidence>
<dbReference type="UniPathway" id="UPA00031">
    <property type="reaction ID" value="UER00012"/>
</dbReference>
<comment type="similarity">
    <text evidence="3 11">Belongs to the class-II pyridoxal-phosphate-dependent aminotransferase family. Histidinol-phosphate aminotransferase subfamily.</text>
</comment>
<proteinExistence type="inferred from homology"/>
<dbReference type="EMBL" id="QJSQ01000027">
    <property type="protein sequence ID" value="PYE17099.1"/>
    <property type="molecule type" value="Genomic_DNA"/>
</dbReference>
<protein>
    <recommendedName>
        <fullName evidence="11">Histidinol-phosphate aminotransferase</fullName>
        <ecNumber evidence="11">2.6.1.9</ecNumber>
    </recommendedName>
    <alternativeName>
        <fullName evidence="11">Imidazole acetol-phosphate transaminase</fullName>
    </alternativeName>
</protein>